<accession>A0A8H7ZQ98</accession>
<organism evidence="2 3">
    <name type="scientific">Olpidium bornovanus</name>
    <dbReference type="NCBI Taxonomy" id="278681"/>
    <lineage>
        <taxon>Eukaryota</taxon>
        <taxon>Fungi</taxon>
        <taxon>Fungi incertae sedis</taxon>
        <taxon>Olpidiomycota</taxon>
        <taxon>Olpidiomycotina</taxon>
        <taxon>Olpidiomycetes</taxon>
        <taxon>Olpidiales</taxon>
        <taxon>Olpidiaceae</taxon>
        <taxon>Olpidium</taxon>
    </lineage>
</organism>
<reference evidence="2 3" key="1">
    <citation type="journal article" name="Sci. Rep.">
        <title>Genome-scale phylogenetic analyses confirm Olpidium as the closest living zoosporic fungus to the non-flagellated, terrestrial fungi.</title>
        <authorList>
            <person name="Chang Y."/>
            <person name="Rochon D."/>
            <person name="Sekimoto S."/>
            <person name="Wang Y."/>
            <person name="Chovatia M."/>
            <person name="Sandor L."/>
            <person name="Salamov A."/>
            <person name="Grigoriev I.V."/>
            <person name="Stajich J.E."/>
            <person name="Spatafora J.W."/>
        </authorList>
    </citation>
    <scope>NUCLEOTIDE SEQUENCE [LARGE SCALE GENOMIC DNA]</scope>
    <source>
        <strain evidence="2">S191</strain>
    </source>
</reference>
<sequence>MRWAPGVAGAMPPKGEGHRCVLWWMLLHQVRTHGLTLLVVSTPRTNSPQSISRHQREYPGTRLLPVEDFLSQSLADPRRYWPGLAIMRLVSKIPGNLVCRIRISPARWPSSRAIAFAGPRELVAAAIGRTRSTASPHAVRRRLAASVAPTRAER</sequence>
<dbReference type="Proteomes" id="UP000673691">
    <property type="component" value="Unassembled WGS sequence"/>
</dbReference>
<feature type="chain" id="PRO_5034425210" evidence="1">
    <location>
        <begin position="33"/>
        <end position="154"/>
    </location>
</feature>
<keyword evidence="1" id="KW-0732">Signal</keyword>
<keyword evidence="3" id="KW-1185">Reference proteome</keyword>
<evidence type="ECO:0000256" key="1">
    <source>
        <dbReference type="SAM" id="SignalP"/>
    </source>
</evidence>
<gene>
    <name evidence="2" type="ORF">BJ554DRAFT_2264</name>
</gene>
<proteinExistence type="predicted"/>
<evidence type="ECO:0000313" key="2">
    <source>
        <dbReference type="EMBL" id="KAG5457663.1"/>
    </source>
</evidence>
<comment type="caution">
    <text evidence="2">The sequence shown here is derived from an EMBL/GenBank/DDBJ whole genome shotgun (WGS) entry which is preliminary data.</text>
</comment>
<feature type="non-terminal residue" evidence="2">
    <location>
        <position position="154"/>
    </location>
</feature>
<feature type="signal peptide" evidence="1">
    <location>
        <begin position="1"/>
        <end position="32"/>
    </location>
</feature>
<dbReference type="AlphaFoldDB" id="A0A8H7ZQ98"/>
<protein>
    <submittedName>
        <fullName evidence="2">Uncharacterized protein</fullName>
    </submittedName>
</protein>
<evidence type="ECO:0000313" key="3">
    <source>
        <dbReference type="Proteomes" id="UP000673691"/>
    </source>
</evidence>
<name>A0A8H7ZQ98_9FUNG</name>
<dbReference type="EMBL" id="JAEFCI010009703">
    <property type="protein sequence ID" value="KAG5457663.1"/>
    <property type="molecule type" value="Genomic_DNA"/>
</dbReference>